<comment type="caution">
    <text evidence="2">The sequence shown here is derived from an EMBL/GenBank/DDBJ whole genome shotgun (WGS) entry which is preliminary data.</text>
</comment>
<dbReference type="EMBL" id="BARW01000586">
    <property type="protein sequence ID" value="GAI66454.1"/>
    <property type="molecule type" value="Genomic_DNA"/>
</dbReference>
<proteinExistence type="predicted"/>
<reference evidence="2" key="1">
    <citation type="journal article" date="2014" name="Front. Microbiol.">
        <title>High frequency of phylogenetically diverse reductive dehalogenase-homologous genes in deep subseafloor sedimentary metagenomes.</title>
        <authorList>
            <person name="Kawai M."/>
            <person name="Futagami T."/>
            <person name="Toyoda A."/>
            <person name="Takaki Y."/>
            <person name="Nishi S."/>
            <person name="Hori S."/>
            <person name="Arai W."/>
            <person name="Tsubouchi T."/>
            <person name="Morono Y."/>
            <person name="Uchiyama I."/>
            <person name="Ito T."/>
            <person name="Fujiyama A."/>
            <person name="Inagaki F."/>
            <person name="Takami H."/>
        </authorList>
    </citation>
    <scope>NUCLEOTIDE SEQUENCE</scope>
    <source>
        <strain evidence="2">Expedition CK06-06</strain>
    </source>
</reference>
<gene>
    <name evidence="2" type="ORF">S12H4_02401</name>
</gene>
<sequence length="46" mass="5005">RESVLRTNPLKKDTGRVSGSQVVRCEGNPTPPVPMVRSTFSNGDAY</sequence>
<feature type="non-terminal residue" evidence="2">
    <location>
        <position position="1"/>
    </location>
</feature>
<evidence type="ECO:0000256" key="1">
    <source>
        <dbReference type="SAM" id="MobiDB-lite"/>
    </source>
</evidence>
<protein>
    <submittedName>
        <fullName evidence="2">Uncharacterized protein</fullName>
    </submittedName>
</protein>
<feature type="region of interest" description="Disordered" evidence="1">
    <location>
        <begin position="1"/>
        <end position="46"/>
    </location>
</feature>
<dbReference type="AlphaFoldDB" id="X1SFC3"/>
<evidence type="ECO:0000313" key="2">
    <source>
        <dbReference type="EMBL" id="GAI66454.1"/>
    </source>
</evidence>
<accession>X1SFC3</accession>
<feature type="compositionally biased region" description="Basic and acidic residues" evidence="1">
    <location>
        <begin position="1"/>
        <end position="15"/>
    </location>
</feature>
<organism evidence="2">
    <name type="scientific">marine sediment metagenome</name>
    <dbReference type="NCBI Taxonomy" id="412755"/>
    <lineage>
        <taxon>unclassified sequences</taxon>
        <taxon>metagenomes</taxon>
        <taxon>ecological metagenomes</taxon>
    </lineage>
</organism>
<name>X1SFC3_9ZZZZ</name>